<sequence length="358" mass="37122">MSCLRGSASQQELASASRRSFLEQVLGAATVITTVTQPLPANAVGFTKDMSKSRARRGQAGLGGQDESQVKKTSDFQWLGEPHDGLSYVDLEVGRGSELKRGDTAVVHYDCRYRSVVLASSRLGQLLGGNRSIAQPFELVYGVVPNKFSAKPKREKVVGVGLELRPAAVSSEESEVPLALGTEAGSAEMAAAAEAAKQPLEVVRSLPGSPAERGGVFPGERLLSIDGESTAGLDIYQAARLLAGDEGTNVTLEVVPKGGGPTRSVTVTRSPFDKGPATPSAAMDLTGGGGLFTGGEGASKAPPAIYASLEGMRVGGKRVIRITPDVGYGADPASVAPGELPAGATFEMEIELLDRKEA</sequence>
<dbReference type="SUPFAM" id="SSF54534">
    <property type="entry name" value="FKBP-like"/>
    <property type="match status" value="1"/>
</dbReference>
<keyword evidence="1" id="KW-0697">Rotamase</keyword>
<feature type="region of interest" description="Disordered" evidence="2">
    <location>
        <begin position="47"/>
        <end position="68"/>
    </location>
</feature>
<keyword evidence="1" id="KW-0413">Isomerase</keyword>
<evidence type="ECO:0000313" key="6">
    <source>
        <dbReference type="Proteomes" id="UP000660262"/>
    </source>
</evidence>
<dbReference type="InterPro" id="IPR036034">
    <property type="entry name" value="PDZ_sf"/>
</dbReference>
<dbReference type="OrthoDB" id="1902587at2759"/>
<comment type="catalytic activity">
    <reaction evidence="1">
        <text>[protein]-peptidylproline (omega=180) = [protein]-peptidylproline (omega=0)</text>
        <dbReference type="Rhea" id="RHEA:16237"/>
        <dbReference type="Rhea" id="RHEA-COMP:10747"/>
        <dbReference type="Rhea" id="RHEA-COMP:10748"/>
        <dbReference type="ChEBI" id="CHEBI:83833"/>
        <dbReference type="ChEBI" id="CHEBI:83834"/>
        <dbReference type="EC" id="5.2.1.8"/>
    </reaction>
</comment>
<dbReference type="SUPFAM" id="SSF50156">
    <property type="entry name" value="PDZ domain-like"/>
    <property type="match status" value="1"/>
</dbReference>
<feature type="domain" description="PPIase FKBP-type" evidence="3">
    <location>
        <begin position="247"/>
        <end position="356"/>
    </location>
</feature>
<dbReference type="Proteomes" id="UP000660262">
    <property type="component" value="Unassembled WGS sequence"/>
</dbReference>
<dbReference type="InterPro" id="IPR006311">
    <property type="entry name" value="TAT_signal"/>
</dbReference>
<reference evidence="5" key="1">
    <citation type="submission" date="2020-10" db="EMBL/GenBank/DDBJ databases">
        <title>Unveiling of a novel bifunctional photoreceptor, Dualchrome1, isolated from a cosmopolitan green alga.</title>
        <authorList>
            <person name="Suzuki S."/>
            <person name="Kawachi M."/>
        </authorList>
    </citation>
    <scope>NUCLEOTIDE SEQUENCE</scope>
    <source>
        <strain evidence="5">NIES 2893</strain>
    </source>
</reference>
<feature type="domain" description="PDZ" evidence="4">
    <location>
        <begin position="168"/>
        <end position="242"/>
    </location>
</feature>
<keyword evidence="6" id="KW-1185">Reference proteome</keyword>
<dbReference type="InterPro" id="IPR044180">
    <property type="entry name" value="FKBP18-like"/>
</dbReference>
<comment type="caution">
    <text evidence="5">The sequence shown here is derived from an EMBL/GenBank/DDBJ whole genome shotgun (WGS) entry which is preliminary data.</text>
</comment>
<dbReference type="Pfam" id="PF00254">
    <property type="entry name" value="FKBP_C"/>
    <property type="match status" value="1"/>
</dbReference>
<dbReference type="GO" id="GO:0003755">
    <property type="term" value="F:peptidyl-prolyl cis-trans isomerase activity"/>
    <property type="evidence" value="ECO:0007669"/>
    <property type="project" value="UniProtKB-KW"/>
</dbReference>
<evidence type="ECO:0000256" key="1">
    <source>
        <dbReference type="PROSITE-ProRule" id="PRU00277"/>
    </source>
</evidence>
<name>A0A830HE71_9CHLO</name>
<dbReference type="PROSITE" id="PS51318">
    <property type="entry name" value="TAT"/>
    <property type="match status" value="1"/>
</dbReference>
<dbReference type="InterPro" id="IPR001478">
    <property type="entry name" value="PDZ"/>
</dbReference>
<dbReference type="PANTHER" id="PTHR47862">
    <property type="entry name" value="PEPTIDYL-PROLYL CIS-TRANS ISOMERASE FKBP18, CHLOROPLASTIC"/>
    <property type="match status" value="1"/>
</dbReference>
<evidence type="ECO:0000259" key="3">
    <source>
        <dbReference type="PROSITE" id="PS50059"/>
    </source>
</evidence>
<dbReference type="GO" id="GO:0009543">
    <property type="term" value="C:chloroplast thylakoid lumen"/>
    <property type="evidence" value="ECO:0007669"/>
    <property type="project" value="TreeGrafter"/>
</dbReference>
<dbReference type="Gene3D" id="2.30.42.10">
    <property type="match status" value="1"/>
</dbReference>
<organism evidence="5 6">
    <name type="scientific">Pycnococcus provasolii</name>
    <dbReference type="NCBI Taxonomy" id="41880"/>
    <lineage>
        <taxon>Eukaryota</taxon>
        <taxon>Viridiplantae</taxon>
        <taxon>Chlorophyta</taxon>
        <taxon>Pseudoscourfieldiophyceae</taxon>
        <taxon>Pseudoscourfieldiales</taxon>
        <taxon>Pycnococcaceae</taxon>
        <taxon>Pycnococcus</taxon>
    </lineage>
</organism>
<dbReference type="EMBL" id="BNJQ01000009">
    <property type="protein sequence ID" value="GHP05048.1"/>
    <property type="molecule type" value="Genomic_DNA"/>
</dbReference>
<dbReference type="EC" id="5.2.1.8" evidence="1"/>
<evidence type="ECO:0000259" key="4">
    <source>
        <dbReference type="PROSITE" id="PS50106"/>
    </source>
</evidence>
<gene>
    <name evidence="5" type="ORF">PPROV_000380000</name>
</gene>
<dbReference type="CDD" id="cd06782">
    <property type="entry name" value="cpPDZ_CPP-like"/>
    <property type="match status" value="1"/>
</dbReference>
<dbReference type="Pfam" id="PF17820">
    <property type="entry name" value="PDZ_6"/>
    <property type="match status" value="1"/>
</dbReference>
<accession>A0A830HE71</accession>
<feature type="region of interest" description="Disordered" evidence="2">
    <location>
        <begin position="254"/>
        <end position="279"/>
    </location>
</feature>
<evidence type="ECO:0000313" key="5">
    <source>
        <dbReference type="EMBL" id="GHP05048.1"/>
    </source>
</evidence>
<dbReference type="PROSITE" id="PS50106">
    <property type="entry name" value="PDZ"/>
    <property type="match status" value="1"/>
</dbReference>
<proteinExistence type="predicted"/>
<protein>
    <recommendedName>
        <fullName evidence="1">peptidylprolyl isomerase</fullName>
        <ecNumber evidence="1">5.2.1.8</ecNumber>
    </recommendedName>
</protein>
<dbReference type="InterPro" id="IPR001179">
    <property type="entry name" value="PPIase_FKBP_dom"/>
</dbReference>
<dbReference type="InterPro" id="IPR041489">
    <property type="entry name" value="PDZ_6"/>
</dbReference>
<dbReference type="PROSITE" id="PS50059">
    <property type="entry name" value="FKBP_PPIASE"/>
    <property type="match status" value="1"/>
</dbReference>
<dbReference type="PANTHER" id="PTHR47862:SF1">
    <property type="entry name" value="PEPTIDYL-PROLYL CIS-TRANS ISOMERASE FKBP18, CHLOROPLASTIC"/>
    <property type="match status" value="1"/>
</dbReference>
<evidence type="ECO:0000256" key="2">
    <source>
        <dbReference type="SAM" id="MobiDB-lite"/>
    </source>
</evidence>
<dbReference type="InterPro" id="IPR046357">
    <property type="entry name" value="PPIase_dom_sf"/>
</dbReference>
<dbReference type="AlphaFoldDB" id="A0A830HE71"/>
<dbReference type="Gene3D" id="3.10.50.40">
    <property type="match status" value="1"/>
</dbReference>
<dbReference type="SMART" id="SM00228">
    <property type="entry name" value="PDZ"/>
    <property type="match status" value="1"/>
</dbReference>